<dbReference type="InterPro" id="IPR036415">
    <property type="entry name" value="Lamin_tail_dom_sf"/>
</dbReference>
<dbReference type="Pfam" id="PF00038">
    <property type="entry name" value="Filament"/>
    <property type="match status" value="1"/>
</dbReference>
<keyword evidence="4" id="KW-0539">Nucleus</keyword>
<keyword evidence="3 5" id="KW-0175">Coiled coil</keyword>
<dbReference type="Gene3D" id="1.20.5.170">
    <property type="match status" value="1"/>
</dbReference>
<evidence type="ECO:0000256" key="4">
    <source>
        <dbReference type="ARBA" id="ARBA00023242"/>
    </source>
</evidence>
<feature type="domain" description="LTD" evidence="7">
    <location>
        <begin position="395"/>
        <end position="513"/>
    </location>
</feature>
<name>A0AAU8KYD6_HALDU</name>
<dbReference type="SUPFAM" id="SSF57997">
    <property type="entry name" value="Tropomyosin"/>
    <property type="match status" value="1"/>
</dbReference>
<protein>
    <submittedName>
        <fullName evidence="9">Lamin A/C</fullName>
    </submittedName>
</protein>
<feature type="coiled-coil region" evidence="5">
    <location>
        <begin position="34"/>
        <end position="206"/>
    </location>
</feature>
<dbReference type="InterPro" id="IPR001322">
    <property type="entry name" value="Lamin_tail_dom"/>
</dbReference>
<dbReference type="SMART" id="SM01391">
    <property type="entry name" value="Filament"/>
    <property type="match status" value="1"/>
</dbReference>
<feature type="domain" description="IF rod" evidence="8">
    <location>
        <begin position="16"/>
        <end position="370"/>
    </location>
</feature>
<dbReference type="PROSITE" id="PS51842">
    <property type="entry name" value="IF_ROD_2"/>
    <property type="match status" value="1"/>
</dbReference>
<accession>A0AAU8KYD6</accession>
<dbReference type="GO" id="GO:0005634">
    <property type="term" value="C:nucleus"/>
    <property type="evidence" value="ECO:0007669"/>
    <property type="project" value="UniProtKB-SubCell"/>
</dbReference>
<evidence type="ECO:0000256" key="3">
    <source>
        <dbReference type="ARBA" id="ARBA00023054"/>
    </source>
</evidence>
<proteinExistence type="evidence at transcript level"/>
<dbReference type="PROSITE" id="PS51841">
    <property type="entry name" value="LTD"/>
    <property type="match status" value="1"/>
</dbReference>
<evidence type="ECO:0000256" key="5">
    <source>
        <dbReference type="SAM" id="Coils"/>
    </source>
</evidence>
<dbReference type="EMBL" id="PP971923">
    <property type="protein sequence ID" value="XCN28589.1"/>
    <property type="molecule type" value="mRNA"/>
</dbReference>
<sequence>MNGDVGSSPRVNRQHERDEIKDLNDRFAGYIDTVKNLKGHNVSLEAEIEALKKEINTGADRLKEMYEAELEATRSLLEETEDEKARQAEHAQDVTKRNAELKKRLEELRNSVDGLERNLMSATQKLNTLDGQHNTTSHECMELGKTLRDVEREIEDLKRKIERLKRELETEVEEKKKLQDQIQQLKKELDDAKQEYLQDMEDLNATGQPSFQEGIDSPHFDTTLDDAIEEIRAISERECANHKMEMERRHRDNIDNLEDRTKRNADNIKKLTSDLRKLTDTNTTKIREIKKVQGLVDGLEKQVKDRDEEIARNRQDRNEEVSAHLDELRRLRENYEKQIQEYKELFDVKVDLDRELAAYKAMLAGEEDRLSIKPSPNKRRPPPPDSPAAAKRSKSDPKVSSTFAGYIQVVDVDPNGRYIQISNTSDKAENVGTFRIVHTVDDTGATNVFNFHSRSRLKAGITTTVWASSAGVEHNPPTDIVSKQVVVWGTGEKTTTRLRTSKGDAIATYVQRKEEQGQSSGSQDTQ</sequence>
<feature type="region of interest" description="Disordered" evidence="6">
    <location>
        <begin position="368"/>
        <end position="400"/>
    </location>
</feature>
<dbReference type="Gene3D" id="1.10.287.1490">
    <property type="match status" value="1"/>
</dbReference>
<evidence type="ECO:0000259" key="8">
    <source>
        <dbReference type="PROSITE" id="PS51842"/>
    </source>
</evidence>
<reference evidence="9" key="1">
    <citation type="submission" date="2024-06" db="EMBL/GenBank/DDBJ databases">
        <authorList>
            <person name="Mikhailov K."/>
            <person name="Kravchuk O."/>
            <person name="Lyupina Y."/>
            <person name="Adameyko K."/>
        </authorList>
    </citation>
    <scope>NUCLEOTIDE SEQUENCE</scope>
</reference>
<evidence type="ECO:0000259" key="7">
    <source>
        <dbReference type="PROSITE" id="PS51841"/>
    </source>
</evidence>
<dbReference type="GO" id="GO:0005882">
    <property type="term" value="C:intermediate filament"/>
    <property type="evidence" value="ECO:0007669"/>
    <property type="project" value="UniProtKB-KW"/>
</dbReference>
<dbReference type="Gene3D" id="2.60.40.1260">
    <property type="entry name" value="Lamin Tail domain"/>
    <property type="match status" value="1"/>
</dbReference>
<dbReference type="PANTHER" id="PTHR45721:SF11">
    <property type="entry name" value="LAMIN DM0-RELATED"/>
    <property type="match status" value="1"/>
</dbReference>
<organism evidence="9">
    <name type="scientific">Halisarca dujardinii</name>
    <name type="common">Dujardin's slime sponge</name>
    <dbReference type="NCBI Taxonomy" id="2583056"/>
    <lineage>
        <taxon>Eukaryota</taxon>
        <taxon>Metazoa</taxon>
        <taxon>Porifera</taxon>
        <taxon>Demospongiae</taxon>
        <taxon>Verongimorpha</taxon>
        <taxon>Chondrillida</taxon>
        <taxon>Halisarcidae</taxon>
        <taxon>Halisarca</taxon>
    </lineage>
</organism>
<dbReference type="SUPFAM" id="SSF74853">
    <property type="entry name" value="Lamin A/C globular tail domain"/>
    <property type="match status" value="1"/>
</dbReference>
<keyword evidence="2" id="KW-0403">Intermediate filament</keyword>
<comment type="subcellular location">
    <subcellularLocation>
        <location evidence="1">Nucleus</location>
    </subcellularLocation>
</comment>
<evidence type="ECO:0000313" key="9">
    <source>
        <dbReference type="EMBL" id="XCN28589.1"/>
    </source>
</evidence>
<evidence type="ECO:0000256" key="2">
    <source>
        <dbReference type="ARBA" id="ARBA00022754"/>
    </source>
</evidence>
<dbReference type="AlphaFoldDB" id="A0AAU8KYD6"/>
<dbReference type="PANTHER" id="PTHR45721">
    <property type="entry name" value="LAMIN DM0-RELATED"/>
    <property type="match status" value="1"/>
</dbReference>
<dbReference type="SUPFAM" id="SSF64593">
    <property type="entry name" value="Intermediate filament protein, coiled coil region"/>
    <property type="match status" value="2"/>
</dbReference>
<dbReference type="InterPro" id="IPR039008">
    <property type="entry name" value="IF_rod_dom"/>
</dbReference>
<evidence type="ECO:0000256" key="1">
    <source>
        <dbReference type="ARBA" id="ARBA00004123"/>
    </source>
</evidence>
<evidence type="ECO:0000256" key="6">
    <source>
        <dbReference type="SAM" id="MobiDB-lite"/>
    </source>
</evidence>
<dbReference type="Pfam" id="PF00932">
    <property type="entry name" value="LTD"/>
    <property type="match status" value="1"/>
</dbReference>